<dbReference type="eggNOG" id="ENOG503307X">
    <property type="taxonomic scope" value="Bacteria"/>
</dbReference>
<dbReference type="Pfam" id="PF15580">
    <property type="entry name" value="Imm53"/>
    <property type="match status" value="1"/>
</dbReference>
<reference evidence="1 2" key="1">
    <citation type="submission" date="2007-03" db="EMBL/GenBank/DDBJ databases">
        <authorList>
            <person name="Stal L."/>
            <person name="Ferriera S."/>
            <person name="Johnson J."/>
            <person name="Kravitz S."/>
            <person name="Beeson K."/>
            <person name="Sutton G."/>
            <person name="Rogers Y.-H."/>
            <person name="Friedman R."/>
            <person name="Frazier M."/>
            <person name="Venter J.C."/>
        </authorList>
    </citation>
    <scope>NUCLEOTIDE SEQUENCE [LARGE SCALE GENOMIC DNA]</scope>
    <source>
        <strain evidence="1 2">CCY0110</strain>
    </source>
</reference>
<dbReference type="OrthoDB" id="3533713at2"/>
<evidence type="ECO:0008006" key="3">
    <source>
        <dbReference type="Google" id="ProtNLM"/>
    </source>
</evidence>
<keyword evidence="2" id="KW-1185">Reference proteome</keyword>
<protein>
    <recommendedName>
        <fullName evidence="3">Rhodanese-related sulfurtransferase</fullName>
    </recommendedName>
</protein>
<dbReference type="InterPro" id="IPR028228">
    <property type="entry name" value="Imm53"/>
</dbReference>
<dbReference type="AlphaFoldDB" id="A3INH8"/>
<dbReference type="Proteomes" id="UP000003781">
    <property type="component" value="Unassembled WGS sequence"/>
</dbReference>
<comment type="caution">
    <text evidence="1">The sequence shown here is derived from an EMBL/GenBank/DDBJ whole genome shotgun (WGS) entry which is preliminary data.</text>
</comment>
<gene>
    <name evidence="1" type="ORF">CY0110_29414</name>
</gene>
<evidence type="ECO:0000313" key="1">
    <source>
        <dbReference type="EMBL" id="EAZ91876.1"/>
    </source>
</evidence>
<evidence type="ECO:0000313" key="2">
    <source>
        <dbReference type="Proteomes" id="UP000003781"/>
    </source>
</evidence>
<name>A3INH8_9CHRO</name>
<organism evidence="1 2">
    <name type="scientific">Crocosphaera chwakensis CCY0110</name>
    <dbReference type="NCBI Taxonomy" id="391612"/>
    <lineage>
        <taxon>Bacteria</taxon>
        <taxon>Bacillati</taxon>
        <taxon>Cyanobacteriota</taxon>
        <taxon>Cyanophyceae</taxon>
        <taxon>Oscillatoriophycideae</taxon>
        <taxon>Chroococcales</taxon>
        <taxon>Aphanothecaceae</taxon>
        <taxon>Crocosphaera</taxon>
        <taxon>Crocosphaera chwakensis</taxon>
    </lineage>
</organism>
<sequence length="109" mass="13112">MKNNSFIWLQNWYRSQCDGEWEHTYGIEIKTLDNPGWLILIDLLETEFEDYKFDEVKIKRSDNDWISCLLKNGKFQGAGGSLNLLEILNIFRDWVESKDWHHEEIDDKE</sequence>
<dbReference type="RefSeq" id="WP_008274946.1">
    <property type="nucleotide sequence ID" value="NZ_AAXW01000010.1"/>
</dbReference>
<dbReference type="EMBL" id="AAXW01000010">
    <property type="protein sequence ID" value="EAZ91876.1"/>
    <property type="molecule type" value="Genomic_DNA"/>
</dbReference>
<accession>A3INH8</accession>
<proteinExistence type="predicted"/>